<feature type="region of interest" description="Disordered" evidence="2">
    <location>
        <begin position="1612"/>
        <end position="1633"/>
    </location>
</feature>
<feature type="compositionally biased region" description="Low complexity" evidence="2">
    <location>
        <begin position="1464"/>
        <end position="1475"/>
    </location>
</feature>
<proteinExistence type="predicted"/>
<feature type="compositionally biased region" description="Low complexity" evidence="2">
    <location>
        <begin position="165"/>
        <end position="185"/>
    </location>
</feature>
<feature type="compositionally biased region" description="Basic and acidic residues" evidence="2">
    <location>
        <begin position="978"/>
        <end position="992"/>
    </location>
</feature>
<dbReference type="SMART" id="SM00184">
    <property type="entry name" value="RING"/>
    <property type="match status" value="1"/>
</dbReference>
<feature type="compositionally biased region" description="Low complexity" evidence="2">
    <location>
        <begin position="1726"/>
        <end position="1742"/>
    </location>
</feature>
<feature type="compositionally biased region" description="Low complexity" evidence="2">
    <location>
        <begin position="501"/>
        <end position="511"/>
    </location>
</feature>
<dbReference type="Gene3D" id="3.30.40.10">
    <property type="entry name" value="Zinc/RING finger domain, C3HC4 (zinc finger)"/>
    <property type="match status" value="1"/>
</dbReference>
<feature type="compositionally biased region" description="Low complexity" evidence="2">
    <location>
        <begin position="1042"/>
        <end position="1056"/>
    </location>
</feature>
<feature type="compositionally biased region" description="Basic and acidic residues" evidence="2">
    <location>
        <begin position="512"/>
        <end position="531"/>
    </location>
</feature>
<keyword evidence="1" id="KW-0479">Metal-binding</keyword>
<gene>
    <name evidence="4" type="ORF">OC842_005178</name>
</gene>
<comment type="caution">
    <text evidence="4">The sequence shown here is derived from an EMBL/GenBank/DDBJ whole genome shotgun (WGS) entry which is preliminary data.</text>
</comment>
<organism evidence="4 5">
    <name type="scientific">Tilletia horrida</name>
    <dbReference type="NCBI Taxonomy" id="155126"/>
    <lineage>
        <taxon>Eukaryota</taxon>
        <taxon>Fungi</taxon>
        <taxon>Dikarya</taxon>
        <taxon>Basidiomycota</taxon>
        <taxon>Ustilaginomycotina</taxon>
        <taxon>Exobasidiomycetes</taxon>
        <taxon>Tilletiales</taxon>
        <taxon>Tilletiaceae</taxon>
        <taxon>Tilletia</taxon>
    </lineage>
</organism>
<dbReference type="InterPro" id="IPR013083">
    <property type="entry name" value="Znf_RING/FYVE/PHD"/>
</dbReference>
<evidence type="ECO:0000313" key="5">
    <source>
        <dbReference type="Proteomes" id="UP001176521"/>
    </source>
</evidence>
<feature type="compositionally biased region" description="Low complexity" evidence="2">
    <location>
        <begin position="1562"/>
        <end position="1598"/>
    </location>
</feature>
<dbReference type="EMBL" id="JAPDMQ010000352">
    <property type="protein sequence ID" value="KAK0526487.1"/>
    <property type="molecule type" value="Genomic_DNA"/>
</dbReference>
<feature type="compositionally biased region" description="Polar residues" evidence="2">
    <location>
        <begin position="845"/>
        <end position="854"/>
    </location>
</feature>
<feature type="compositionally biased region" description="Low complexity" evidence="2">
    <location>
        <begin position="1071"/>
        <end position="1085"/>
    </location>
</feature>
<evidence type="ECO:0000256" key="1">
    <source>
        <dbReference type="PROSITE-ProRule" id="PRU00175"/>
    </source>
</evidence>
<feature type="compositionally biased region" description="Low complexity" evidence="2">
    <location>
        <begin position="695"/>
        <end position="726"/>
    </location>
</feature>
<feature type="domain" description="RING-type" evidence="3">
    <location>
        <begin position="1861"/>
        <end position="1902"/>
    </location>
</feature>
<accession>A0AAN6JPL4</accession>
<feature type="region of interest" description="Disordered" evidence="2">
    <location>
        <begin position="805"/>
        <end position="1123"/>
    </location>
</feature>
<feature type="region of interest" description="Disordered" evidence="2">
    <location>
        <begin position="1148"/>
        <end position="1185"/>
    </location>
</feature>
<feature type="compositionally biased region" description="Low complexity" evidence="2">
    <location>
        <begin position="145"/>
        <end position="155"/>
    </location>
</feature>
<feature type="compositionally biased region" description="Polar residues" evidence="2">
    <location>
        <begin position="100"/>
        <end position="115"/>
    </location>
</feature>
<keyword evidence="1" id="KW-0862">Zinc</keyword>
<feature type="compositionally biased region" description="Low complexity" evidence="2">
    <location>
        <begin position="946"/>
        <end position="955"/>
    </location>
</feature>
<feature type="region of interest" description="Disordered" evidence="2">
    <location>
        <begin position="1660"/>
        <end position="1762"/>
    </location>
</feature>
<feature type="compositionally biased region" description="Basic and acidic residues" evidence="2">
    <location>
        <begin position="420"/>
        <end position="433"/>
    </location>
</feature>
<dbReference type="Pfam" id="PF13639">
    <property type="entry name" value="zf-RING_2"/>
    <property type="match status" value="1"/>
</dbReference>
<dbReference type="PROSITE" id="PS50089">
    <property type="entry name" value="ZF_RING_2"/>
    <property type="match status" value="1"/>
</dbReference>
<feature type="compositionally biased region" description="Low complexity" evidence="2">
    <location>
        <begin position="200"/>
        <end position="238"/>
    </location>
</feature>
<feature type="compositionally biased region" description="Basic and acidic residues" evidence="2">
    <location>
        <begin position="305"/>
        <end position="315"/>
    </location>
</feature>
<keyword evidence="1" id="KW-0863">Zinc-finger</keyword>
<dbReference type="Proteomes" id="UP001176521">
    <property type="component" value="Unassembled WGS sequence"/>
</dbReference>
<feature type="compositionally biased region" description="Polar residues" evidence="2">
    <location>
        <begin position="247"/>
        <end position="259"/>
    </location>
</feature>
<feature type="compositionally biased region" description="Basic and acidic residues" evidence="2">
    <location>
        <begin position="878"/>
        <end position="890"/>
    </location>
</feature>
<dbReference type="GO" id="GO:0008270">
    <property type="term" value="F:zinc ion binding"/>
    <property type="evidence" value="ECO:0007669"/>
    <property type="project" value="UniProtKB-KW"/>
</dbReference>
<feature type="compositionally biased region" description="Low complexity" evidence="2">
    <location>
        <begin position="811"/>
        <end position="824"/>
    </location>
</feature>
<evidence type="ECO:0000313" key="4">
    <source>
        <dbReference type="EMBL" id="KAK0526487.1"/>
    </source>
</evidence>
<feature type="region of interest" description="Disordered" evidence="2">
    <location>
        <begin position="1452"/>
        <end position="1600"/>
    </location>
</feature>
<feature type="compositionally biased region" description="Low complexity" evidence="2">
    <location>
        <begin position="480"/>
        <end position="493"/>
    </location>
</feature>
<feature type="compositionally biased region" description="Polar residues" evidence="2">
    <location>
        <begin position="462"/>
        <end position="474"/>
    </location>
</feature>
<feature type="region of interest" description="Disordered" evidence="2">
    <location>
        <begin position="1350"/>
        <end position="1373"/>
    </location>
</feature>
<feature type="compositionally biased region" description="Polar residues" evidence="2">
    <location>
        <begin position="865"/>
        <end position="876"/>
    </location>
</feature>
<feature type="region of interest" description="Disordered" evidence="2">
    <location>
        <begin position="693"/>
        <end position="726"/>
    </location>
</feature>
<feature type="region of interest" description="Disordered" evidence="2">
    <location>
        <begin position="618"/>
        <end position="674"/>
    </location>
</feature>
<reference evidence="4" key="1">
    <citation type="journal article" date="2023" name="PhytoFront">
        <title>Draft Genome Resources of Seven Strains of Tilletia horrida, Causal Agent of Kernel Smut of Rice.</title>
        <authorList>
            <person name="Khanal S."/>
            <person name="Antony Babu S."/>
            <person name="Zhou X.G."/>
        </authorList>
    </citation>
    <scope>NUCLEOTIDE SEQUENCE</scope>
    <source>
        <strain evidence="4">TX3</strain>
    </source>
</reference>
<dbReference type="PANTHER" id="PTHR12622">
    <property type="entry name" value="DELTEX-RELATED"/>
    <property type="match status" value="1"/>
</dbReference>
<keyword evidence="5" id="KW-1185">Reference proteome</keyword>
<feature type="compositionally biased region" description="Low complexity" evidence="2">
    <location>
        <begin position="325"/>
        <end position="348"/>
    </location>
</feature>
<feature type="compositionally biased region" description="Polar residues" evidence="2">
    <location>
        <begin position="760"/>
        <end position="775"/>
    </location>
</feature>
<feature type="compositionally biased region" description="Polar residues" evidence="2">
    <location>
        <begin position="892"/>
        <end position="917"/>
    </location>
</feature>
<evidence type="ECO:0000259" key="3">
    <source>
        <dbReference type="PROSITE" id="PS50089"/>
    </source>
</evidence>
<protein>
    <recommendedName>
        <fullName evidence="3">RING-type domain-containing protein</fullName>
    </recommendedName>
</protein>
<feature type="compositionally biased region" description="Basic and acidic residues" evidence="2">
    <location>
        <begin position="1010"/>
        <end position="1028"/>
    </location>
</feature>
<evidence type="ECO:0000256" key="2">
    <source>
        <dbReference type="SAM" id="MobiDB-lite"/>
    </source>
</evidence>
<feature type="compositionally biased region" description="Basic residues" evidence="2">
    <location>
        <begin position="135"/>
        <end position="144"/>
    </location>
</feature>
<sequence length="1909" mass="199423">MVPPPPSSSPFDPREVRRDAIRLTNAAGRSRDRTAGQVAALGHSVYDQALGAGRGSQTLLPSGQIYTGALAPGSSMRGPIQSNPGSGLYLATAPSLSSTGAYNSGAYSQGSSATGLGTLRAPDNMRAQKQAVKEKKAKIKKKKAVQAQVAASALAGRSETSLLHPGSAAPGTGPSSGRASPAPRSSGDDDSVSRPRPTRRISSSSNANNTVTVVASASSTSGQQIAPSSRPVTPSSVPQAAAGPFSAQAQPVPTQSAAPATTESATRQRRRRTQNRPSAAASELASQTESRPYNLYQEMLGASSEEERALEEPSSQRRRAPPPHTTDAAPQDAPSAPTQAPATAPATSNEGAEPPVQVENTDPDLAAALQSTFASQPIDIPSYPPPPFPSGPYSTRPRTPPTPPPPLRPPDPTMTEQQQQEERELERAWESYRAKWAVPSSPPPAFRSDDEDGNRAVARRAQGSSPAGEASSSLADARRGSQSSQAATAAASDSEAESAADSDGGSVSSARRAWEDDLRSGLSLEERVARELHRRAAKVAAHPSKAPEAEAEAEEVTSAAVDQTVEPVPATPGSDSTGEFAEASEQVLDSTSALVEAEAATVTPLVTLSGAARTALVQDSAGEPLPPPVTTHRAEAEDADAVAPASVPLEPTTATAEVSTVDAPSDAPVEVEPESRTLQGAFSVDAGAFLQNRLQSASHTQQTQADAATTSANQDPPPRASTASDIAAEAALRRLPTINAKRLAALEAQRNRIGSPLATAASSAEPSVRVTSATPSKKEHTADAAALRRLPTVNAKRLAALEQRTRSVPGAAAVSARPQPAAAQGSGPVKSSPAARPLAVAASNAAPTRKSQPASPLRAAAAQPSDGTLQAHSTSSKYHRDALAAAERRRQLWQSTQAGNPSPASSTDHVVPDTSSILVLPKAPRTSVSSHFRKLSGEEGTGSGSSGAYTGPGDLVDLDDDGIASRPLSRASRPDSFTSHDDEGKSSAKDGDAGSESDSSEEQWQAEQEAFERIQAKEEAILRMRQRAEEDESSDEEPVVRASEQSSTQQQLQALAHLDKMVPRAPPPLALGRSRSGAAFSSSSEESSEDERRLESTGSEPEAEDFEEERARRSSDVSVNSLRSVDTSALAAFNYLRARTMQLTGLHPDASMESAPGEPEASAQVSQPAQRRRLPSLPPTLSQSPTKAHFVQNEADDDAIAAHVFSQFSSAQKGKAPVRPIDHLLFSPSSAASALPAVTPAAQDPVAMAPSPRPLPIPPSQAPGAGYMPIRPAVENRGISIQEPSMPPLPPRPSDLPDSLYERQPSVSLADRQTVGSRLKGLFGAQLEGSGSGAELLQGETAEKIRGLFDQPLTGRDLDEPRSARTSSKPAEDALSLHRNSFIPGNAALSLLPASPSILADRRISNPPPSALTLENAKDKEVQMQAISAARSDSLRALEARLARASRTLDAEREAVAALPPSSPSTRSPLTSQRPFSEDLPLQMGGGLARSGAITGRNGPPPPAFFTRRFGPRPASFVNPRSGDAPRPLGRLPTITPATRHYEPTKRVVPSSTAPSEATDESASAVGSASPAPTSAPVRPVSFAAGQPSAPPSAGTPSWLAHIPRNERASLPPPIAPIMLHDGDPAPVGPAAQPAPVFARERQGSRYVDGVDDERLMMLQRRPPPPPPSTGSRLPGLATGRLPLPPLNAAAQETGGAITASRPTRTGVEAQRPEVTRSGSRPLPAIPTRAAPTSSAPVTAAPGVEASAGQEHTALPDPQPGLEGEALLQRARSALRPPRREPSLGITDLDLLVSQLESNGDHYEDLAAISEFLGPARSNKPSAAELAALSVGHVELERRRVNSEGRVKQKLSVAGMRVDRCGICLTQFREGEECCIYPCWHIYHRTCSAKVLLNSRVCPTCRKDIATNS</sequence>
<name>A0AAN6JPL4_9BASI</name>
<dbReference type="InterPro" id="IPR001841">
    <property type="entry name" value="Znf_RING"/>
</dbReference>
<dbReference type="GO" id="GO:0016567">
    <property type="term" value="P:protein ubiquitination"/>
    <property type="evidence" value="ECO:0007669"/>
    <property type="project" value="InterPro"/>
</dbReference>
<dbReference type="InterPro" id="IPR039398">
    <property type="entry name" value="Deltex_fam"/>
</dbReference>
<feature type="compositionally biased region" description="Pro residues" evidence="2">
    <location>
        <begin position="398"/>
        <end position="412"/>
    </location>
</feature>
<feature type="region of interest" description="Disordered" evidence="2">
    <location>
        <begin position="756"/>
        <end position="785"/>
    </location>
</feature>
<dbReference type="SUPFAM" id="SSF57850">
    <property type="entry name" value="RING/U-box"/>
    <property type="match status" value="1"/>
</dbReference>
<feature type="region of interest" description="Disordered" evidence="2">
    <location>
        <begin position="100"/>
        <end position="589"/>
    </location>
</feature>